<dbReference type="Proteomes" id="UP001519287">
    <property type="component" value="Unassembled WGS sequence"/>
</dbReference>
<name>A0ABS4IW59_9BACL</name>
<accession>A0ABS4IW59</accession>
<dbReference type="EMBL" id="JAGGLB010000010">
    <property type="protein sequence ID" value="MBP1991833.1"/>
    <property type="molecule type" value="Genomic_DNA"/>
</dbReference>
<proteinExistence type="predicted"/>
<dbReference type="RefSeq" id="WP_245375600.1">
    <property type="nucleotide sequence ID" value="NZ_JAGGLB010000010.1"/>
</dbReference>
<dbReference type="InterPro" id="IPR012341">
    <property type="entry name" value="6hp_glycosidase-like_sf"/>
</dbReference>
<dbReference type="SUPFAM" id="SSF48208">
    <property type="entry name" value="Six-hairpin glycosidases"/>
    <property type="match status" value="1"/>
</dbReference>
<protein>
    <submittedName>
        <fullName evidence="1">GTPase SAR1 family protein</fullName>
    </submittedName>
</protein>
<gene>
    <name evidence="1" type="ORF">J2Z66_003440</name>
</gene>
<dbReference type="Gene3D" id="1.50.10.10">
    <property type="match status" value="1"/>
</dbReference>
<evidence type="ECO:0000313" key="1">
    <source>
        <dbReference type="EMBL" id="MBP1991833.1"/>
    </source>
</evidence>
<sequence length="357" mass="40484">MAYKQTERPNVASSVDVLPSHSFGSKVNLTREQDRLYEFIQARLLGPNGVYTNYEDTDQSSEVATGHEVLSESASLQLRYATLTKQKPLFDQVWALAKETFDLKTGFSYRYSPKQDKTYTVNAAVDDLRIIRALYEAGQAFANSAYTKKADKYGKRFYSNNVKDGYVHDFYDEAYRMANSSITLCYIDLKTLGMLPVSNGKRQKMLEQMRTIVQNGYISDEFPFYEARFHYDTDDYASGPIHTVESLLTILHLAEVKQAKPESISYLKEHVQAGTLFGQYTKEGVPANSIQSTAIYAITAMIGSEIGDYSLYEQSIQRMNAFQVEQSDSPFYGGFGDTDRNQAYSFDNLMALLAYSY</sequence>
<reference evidence="1 2" key="1">
    <citation type="submission" date="2021-03" db="EMBL/GenBank/DDBJ databases">
        <title>Genomic Encyclopedia of Type Strains, Phase IV (KMG-IV): sequencing the most valuable type-strain genomes for metagenomic binning, comparative biology and taxonomic classification.</title>
        <authorList>
            <person name="Goeker M."/>
        </authorList>
    </citation>
    <scope>NUCLEOTIDE SEQUENCE [LARGE SCALE GENOMIC DNA]</scope>
    <source>
        <strain evidence="1 2">DSM 26048</strain>
    </source>
</reference>
<dbReference type="InterPro" id="IPR008928">
    <property type="entry name" value="6-hairpin_glycosidase_sf"/>
</dbReference>
<organism evidence="1 2">
    <name type="scientific">Paenibacillus eucommiae</name>
    <dbReference type="NCBI Taxonomy" id="1355755"/>
    <lineage>
        <taxon>Bacteria</taxon>
        <taxon>Bacillati</taxon>
        <taxon>Bacillota</taxon>
        <taxon>Bacilli</taxon>
        <taxon>Bacillales</taxon>
        <taxon>Paenibacillaceae</taxon>
        <taxon>Paenibacillus</taxon>
    </lineage>
</organism>
<evidence type="ECO:0000313" key="2">
    <source>
        <dbReference type="Proteomes" id="UP001519287"/>
    </source>
</evidence>
<comment type="caution">
    <text evidence="1">The sequence shown here is derived from an EMBL/GenBank/DDBJ whole genome shotgun (WGS) entry which is preliminary data.</text>
</comment>
<keyword evidence="2" id="KW-1185">Reference proteome</keyword>